<dbReference type="Pfam" id="PF07927">
    <property type="entry name" value="HicA_toxin"/>
    <property type="match status" value="1"/>
</dbReference>
<keyword evidence="2" id="KW-1277">Toxin-antitoxin system</keyword>
<evidence type="ECO:0000256" key="7">
    <source>
        <dbReference type="ARBA" id="ARBA00023016"/>
    </source>
</evidence>
<sequence length="63" mass="7147">MRGYSSRELVKLIEAAGWYFVRASGDHYQFKHPTKPGKVTIPHPNKDLPQKTILSILKQAGLK</sequence>
<dbReference type="Proteomes" id="UP000678895">
    <property type="component" value="Unassembled WGS sequence"/>
</dbReference>
<accession>A0A919Y2U1</accession>
<proteinExistence type="inferred from homology"/>
<dbReference type="AlphaFoldDB" id="A0A919Y2U1"/>
<evidence type="ECO:0000256" key="5">
    <source>
        <dbReference type="ARBA" id="ARBA00022801"/>
    </source>
</evidence>
<dbReference type="GO" id="GO:0004519">
    <property type="term" value="F:endonuclease activity"/>
    <property type="evidence" value="ECO:0007669"/>
    <property type="project" value="UniProtKB-KW"/>
</dbReference>
<evidence type="ECO:0000256" key="3">
    <source>
        <dbReference type="ARBA" id="ARBA00022722"/>
    </source>
</evidence>
<organism evidence="8 9">
    <name type="scientific">Paenibacillus apis</name>
    <dbReference type="NCBI Taxonomy" id="1792174"/>
    <lineage>
        <taxon>Bacteria</taxon>
        <taxon>Bacillati</taxon>
        <taxon>Bacillota</taxon>
        <taxon>Bacilli</taxon>
        <taxon>Bacillales</taxon>
        <taxon>Paenibacillaceae</taxon>
        <taxon>Paenibacillus</taxon>
    </lineage>
</organism>
<evidence type="ECO:0000313" key="8">
    <source>
        <dbReference type="EMBL" id="GIO43444.1"/>
    </source>
</evidence>
<comment type="caution">
    <text evidence="8">The sequence shown here is derived from an EMBL/GenBank/DDBJ whole genome shotgun (WGS) entry which is preliminary data.</text>
</comment>
<name>A0A919Y2U1_9BACL</name>
<evidence type="ECO:0000256" key="2">
    <source>
        <dbReference type="ARBA" id="ARBA00022649"/>
    </source>
</evidence>
<dbReference type="InterPro" id="IPR012933">
    <property type="entry name" value="HicA_mRNA_interferase"/>
</dbReference>
<dbReference type="RefSeq" id="WP_301628584.1">
    <property type="nucleotide sequence ID" value="NZ_BORS01000011.1"/>
</dbReference>
<dbReference type="PANTHER" id="PTHR34873">
    <property type="entry name" value="SSR1766 PROTEIN"/>
    <property type="match status" value="1"/>
</dbReference>
<evidence type="ECO:0000256" key="1">
    <source>
        <dbReference type="ARBA" id="ARBA00006620"/>
    </source>
</evidence>
<reference evidence="8" key="1">
    <citation type="submission" date="2021-03" db="EMBL/GenBank/DDBJ databases">
        <title>Antimicrobial resistance genes in bacteria isolated from Japanese honey, and their potential for conferring macrolide and lincosamide resistance in the American foulbrood pathogen Paenibacillus larvae.</title>
        <authorList>
            <person name="Okamoto M."/>
            <person name="Kumagai M."/>
            <person name="Kanamori H."/>
            <person name="Takamatsu D."/>
        </authorList>
    </citation>
    <scope>NUCLEOTIDE SEQUENCE</scope>
    <source>
        <strain evidence="8">J41TS4</strain>
    </source>
</reference>
<evidence type="ECO:0000256" key="4">
    <source>
        <dbReference type="ARBA" id="ARBA00022759"/>
    </source>
</evidence>
<dbReference type="PANTHER" id="PTHR34873:SF3">
    <property type="entry name" value="ADDICTION MODULE TOXIN, HICA FAMILY"/>
    <property type="match status" value="1"/>
</dbReference>
<keyword evidence="5" id="KW-0378">Hydrolase</keyword>
<dbReference type="GO" id="GO:0016787">
    <property type="term" value="F:hydrolase activity"/>
    <property type="evidence" value="ECO:0007669"/>
    <property type="project" value="UniProtKB-KW"/>
</dbReference>
<evidence type="ECO:0000313" key="9">
    <source>
        <dbReference type="Proteomes" id="UP000678895"/>
    </source>
</evidence>
<dbReference type="EMBL" id="BORS01000011">
    <property type="protein sequence ID" value="GIO43444.1"/>
    <property type="molecule type" value="Genomic_DNA"/>
</dbReference>
<keyword evidence="4" id="KW-0255">Endonuclease</keyword>
<keyword evidence="6" id="KW-0694">RNA-binding</keyword>
<dbReference type="Gene3D" id="3.30.920.30">
    <property type="entry name" value="Hypothetical protein"/>
    <property type="match status" value="1"/>
</dbReference>
<gene>
    <name evidence="8" type="ORF">J41TS4_32020</name>
</gene>
<protein>
    <submittedName>
        <fullName evidence="8">Addiction module toxin, HicA family protein</fullName>
    </submittedName>
</protein>
<keyword evidence="7" id="KW-0346">Stress response</keyword>
<dbReference type="InterPro" id="IPR038570">
    <property type="entry name" value="HicA_sf"/>
</dbReference>
<keyword evidence="3" id="KW-0540">Nuclease</keyword>
<dbReference type="GO" id="GO:0003729">
    <property type="term" value="F:mRNA binding"/>
    <property type="evidence" value="ECO:0007669"/>
    <property type="project" value="InterPro"/>
</dbReference>
<evidence type="ECO:0000256" key="6">
    <source>
        <dbReference type="ARBA" id="ARBA00022884"/>
    </source>
</evidence>
<keyword evidence="9" id="KW-1185">Reference proteome</keyword>
<comment type="similarity">
    <text evidence="1">Belongs to the HicA mRNA interferase family.</text>
</comment>
<dbReference type="SUPFAM" id="SSF54786">
    <property type="entry name" value="YcfA/nrd intein domain"/>
    <property type="match status" value="1"/>
</dbReference>